<evidence type="ECO:0008006" key="4">
    <source>
        <dbReference type="Google" id="ProtNLM"/>
    </source>
</evidence>
<protein>
    <recommendedName>
        <fullName evidence="4">Transmembrane protein</fullName>
    </recommendedName>
</protein>
<proteinExistence type="predicted"/>
<keyword evidence="1" id="KW-0812">Transmembrane</keyword>
<comment type="caution">
    <text evidence="2">The sequence shown here is derived from an EMBL/GenBank/DDBJ whole genome shotgun (WGS) entry which is preliminary data.</text>
</comment>
<dbReference type="AlphaFoldDB" id="A0A9P5XHU3"/>
<evidence type="ECO:0000313" key="3">
    <source>
        <dbReference type="Proteomes" id="UP000807342"/>
    </source>
</evidence>
<keyword evidence="1" id="KW-1133">Transmembrane helix</keyword>
<reference evidence="2" key="1">
    <citation type="submission" date="2020-11" db="EMBL/GenBank/DDBJ databases">
        <authorList>
            <consortium name="DOE Joint Genome Institute"/>
            <person name="Ahrendt S."/>
            <person name="Riley R."/>
            <person name="Andreopoulos W."/>
            <person name="Labutti K."/>
            <person name="Pangilinan J."/>
            <person name="Ruiz-Duenas F.J."/>
            <person name="Barrasa J.M."/>
            <person name="Sanchez-Garcia M."/>
            <person name="Camarero S."/>
            <person name="Miyauchi S."/>
            <person name="Serrano A."/>
            <person name="Linde D."/>
            <person name="Babiker R."/>
            <person name="Drula E."/>
            <person name="Ayuso-Fernandez I."/>
            <person name="Pacheco R."/>
            <person name="Padilla G."/>
            <person name="Ferreira P."/>
            <person name="Barriuso J."/>
            <person name="Kellner H."/>
            <person name="Castanera R."/>
            <person name="Alfaro M."/>
            <person name="Ramirez L."/>
            <person name="Pisabarro A.G."/>
            <person name="Kuo A."/>
            <person name="Tritt A."/>
            <person name="Lipzen A."/>
            <person name="He G."/>
            <person name="Yan M."/>
            <person name="Ng V."/>
            <person name="Cullen D."/>
            <person name="Martin F."/>
            <person name="Rosso M.-N."/>
            <person name="Henrissat B."/>
            <person name="Hibbett D."/>
            <person name="Martinez A.T."/>
            <person name="Grigoriev I.V."/>
        </authorList>
    </citation>
    <scope>NUCLEOTIDE SEQUENCE</scope>
    <source>
        <strain evidence="2">MF-IS2</strain>
    </source>
</reference>
<evidence type="ECO:0000313" key="2">
    <source>
        <dbReference type="EMBL" id="KAF9449491.1"/>
    </source>
</evidence>
<feature type="transmembrane region" description="Helical" evidence="1">
    <location>
        <begin position="519"/>
        <end position="539"/>
    </location>
</feature>
<organism evidence="2 3">
    <name type="scientific">Macrolepiota fuliginosa MF-IS2</name>
    <dbReference type="NCBI Taxonomy" id="1400762"/>
    <lineage>
        <taxon>Eukaryota</taxon>
        <taxon>Fungi</taxon>
        <taxon>Dikarya</taxon>
        <taxon>Basidiomycota</taxon>
        <taxon>Agaricomycotina</taxon>
        <taxon>Agaricomycetes</taxon>
        <taxon>Agaricomycetidae</taxon>
        <taxon>Agaricales</taxon>
        <taxon>Agaricineae</taxon>
        <taxon>Agaricaceae</taxon>
        <taxon>Macrolepiota</taxon>
    </lineage>
</organism>
<dbReference type="OrthoDB" id="5348845at2759"/>
<feature type="transmembrane region" description="Helical" evidence="1">
    <location>
        <begin position="81"/>
        <end position="103"/>
    </location>
</feature>
<accession>A0A9P5XHU3</accession>
<evidence type="ECO:0000256" key="1">
    <source>
        <dbReference type="SAM" id="Phobius"/>
    </source>
</evidence>
<sequence length="628" mass="69264">MIPPTGWVTNSLLTSVFSVGHNAAKNIIFRISAVLLQYTVFKFLSYIAYRLAAYASFLMFLEDTIQKLYFVSAHGIGEHSWIVIVFLILFPAAGFYDTGLWALDAPGYIIKSNIVNARSFSDQNVPNAAYIINIPGSANEVNLERSISSELYMQNITLINTHLPISQEVVAPLQNLSLENQPRIWLDPQGWSVGLDLSWPAPANFGSSCTPNSTDTQQKWACHLNNTSTNDLFTRSFGEPHIWWDSATLQPDILAPIFKENLWYTLGPNGSSAVMKQILTLTKSQRRNTLLETVWKATMSTPPSVPFQDVEVLELIRRAWNNDPDQIVNPEIKSFADEVMLAQARGDSLSLGLLIQEPFAIRASTVEFLTVLNPTNVSDQQRSSLRIRSSNITLLWSETLSPSDTIQPFAPCPGPFANIATGGRVRDTTCPQHASTSDQPTTNGFKGQIGASTVVIFPDILGKGDTNTSADVFDPQGQSWLLGNQAYLDELMATRSFILTGNSDMTKVAWQEPVAAISYLQLILLLVPIVLAMFAWVLMAGNSTSHYKHSFLAAVFATTHVSDNSCRRIGYLKNPPLVTLKKVRRHVVVGTPNGGTLVNVERDQIVAYSMVTEPLDLPELAPTKGSDK</sequence>
<dbReference type="Proteomes" id="UP000807342">
    <property type="component" value="Unassembled WGS sequence"/>
</dbReference>
<dbReference type="EMBL" id="MU151129">
    <property type="protein sequence ID" value="KAF9449491.1"/>
    <property type="molecule type" value="Genomic_DNA"/>
</dbReference>
<name>A0A9P5XHU3_9AGAR</name>
<gene>
    <name evidence="2" type="ORF">P691DRAFT_727893</name>
</gene>
<keyword evidence="3" id="KW-1185">Reference proteome</keyword>
<keyword evidence="1" id="KW-0472">Membrane</keyword>